<feature type="compositionally biased region" description="Polar residues" evidence="1">
    <location>
        <begin position="108"/>
        <end position="132"/>
    </location>
</feature>
<dbReference type="RefSeq" id="XP_028037549.1">
    <property type="nucleotide sequence ID" value="XM_028181748.1"/>
</dbReference>
<evidence type="ECO:0000313" key="3">
    <source>
        <dbReference type="RefSeq" id="XP_028037549.1"/>
    </source>
</evidence>
<feature type="compositionally biased region" description="Acidic residues" evidence="1">
    <location>
        <begin position="36"/>
        <end position="46"/>
    </location>
</feature>
<keyword evidence="2" id="KW-1185">Reference proteome</keyword>
<feature type="region of interest" description="Disordered" evidence="1">
    <location>
        <begin position="104"/>
        <end position="162"/>
    </location>
</feature>
<feature type="region of interest" description="Disordered" evidence="1">
    <location>
        <begin position="250"/>
        <end position="278"/>
    </location>
</feature>
<sequence>MWPQRRIQFNESWERKKDYLIRSLFEDVPLLSPVQEAEESVSDESSDLGLWNPVDEVKDSRPYSPLPPLIIERVPNYHDETEEYYKELEIKMKKLYRKLFVEGRNESSVDSGDDSPNISPSRTSSEYSTDAVSSQGSRSTSSTGEDTENQTKSTIELDNQTNDDFDTIIENNNCAIINGSNSSDGTSRSGHDRLITSDSEVVILKDNLDAGDSGKSSKSDSGCFRRITIEAEIHREPDGISETVKFSPENTLSSHVRNEKVSVEEHMDSPDNDSPVSPEINSNDGIEIMRSAQIISAHEFESKPPSHSYDYSSASDESGPYHEFKHEISEELNISDIGARITDFDRIMQTSTPNHRKRRESFIFQLSNPVIPVKKHKNAAVQVNEENYWSLLSDRFFVGKPKIFRLCSCVNHFCDC</sequence>
<gene>
    <name evidence="3" type="primary">LOC114248496</name>
</gene>
<protein>
    <submittedName>
        <fullName evidence="3">Uncharacterized protein LOC114248496</fullName>
    </submittedName>
</protein>
<feature type="compositionally biased region" description="Basic and acidic residues" evidence="1">
    <location>
        <begin position="256"/>
        <end position="269"/>
    </location>
</feature>
<proteinExistence type="predicted"/>
<dbReference type="KEGG" id="bman:114248496"/>
<dbReference type="AlphaFoldDB" id="A0A6J2KB71"/>
<feature type="compositionally biased region" description="Low complexity" evidence="1">
    <location>
        <begin position="133"/>
        <end position="144"/>
    </location>
</feature>
<organism evidence="2 3">
    <name type="scientific">Bombyx mandarina</name>
    <name type="common">Wild silk moth</name>
    <name type="synonym">Wild silkworm</name>
    <dbReference type="NCBI Taxonomy" id="7092"/>
    <lineage>
        <taxon>Eukaryota</taxon>
        <taxon>Metazoa</taxon>
        <taxon>Ecdysozoa</taxon>
        <taxon>Arthropoda</taxon>
        <taxon>Hexapoda</taxon>
        <taxon>Insecta</taxon>
        <taxon>Pterygota</taxon>
        <taxon>Neoptera</taxon>
        <taxon>Endopterygota</taxon>
        <taxon>Lepidoptera</taxon>
        <taxon>Glossata</taxon>
        <taxon>Ditrysia</taxon>
        <taxon>Bombycoidea</taxon>
        <taxon>Bombycidae</taxon>
        <taxon>Bombycinae</taxon>
        <taxon>Bombyx</taxon>
    </lineage>
</organism>
<evidence type="ECO:0000256" key="1">
    <source>
        <dbReference type="SAM" id="MobiDB-lite"/>
    </source>
</evidence>
<accession>A0A6J2KB71</accession>
<feature type="region of interest" description="Disordered" evidence="1">
    <location>
        <begin position="36"/>
        <end position="59"/>
    </location>
</feature>
<name>A0A6J2KB71_BOMMA</name>
<feature type="compositionally biased region" description="Polar residues" evidence="1">
    <location>
        <begin position="150"/>
        <end position="160"/>
    </location>
</feature>
<reference evidence="3" key="1">
    <citation type="submission" date="2025-08" db="UniProtKB">
        <authorList>
            <consortium name="RefSeq"/>
        </authorList>
    </citation>
    <scope>IDENTIFICATION</scope>
    <source>
        <tissue evidence="3">Silk gland</tissue>
    </source>
</reference>
<dbReference type="GeneID" id="114248496"/>
<dbReference type="OrthoDB" id="7469032at2759"/>
<dbReference type="Proteomes" id="UP000504629">
    <property type="component" value="Unplaced"/>
</dbReference>
<evidence type="ECO:0000313" key="2">
    <source>
        <dbReference type="Proteomes" id="UP000504629"/>
    </source>
</evidence>